<gene>
    <name evidence="2" type="ORF">LSALG_LOCUS30997</name>
</gene>
<proteinExistence type="predicted"/>
<dbReference type="EMBL" id="OX465082">
    <property type="protein sequence ID" value="CAI9291887.1"/>
    <property type="molecule type" value="Genomic_DNA"/>
</dbReference>
<evidence type="ECO:0008006" key="4">
    <source>
        <dbReference type="Google" id="ProtNLM"/>
    </source>
</evidence>
<reference evidence="2" key="1">
    <citation type="submission" date="2023-04" db="EMBL/GenBank/DDBJ databases">
        <authorList>
            <person name="Vijverberg K."/>
            <person name="Xiong W."/>
            <person name="Schranz E."/>
        </authorList>
    </citation>
    <scope>NUCLEOTIDE SEQUENCE</scope>
</reference>
<evidence type="ECO:0000313" key="3">
    <source>
        <dbReference type="Proteomes" id="UP001177003"/>
    </source>
</evidence>
<protein>
    <recommendedName>
        <fullName evidence="4">Myb-like domain-containing protein</fullName>
    </recommendedName>
</protein>
<name>A0AA35ZH52_LACSI</name>
<accession>A0AA35ZH52</accession>
<organism evidence="2 3">
    <name type="scientific">Lactuca saligna</name>
    <name type="common">Willowleaf lettuce</name>
    <dbReference type="NCBI Taxonomy" id="75948"/>
    <lineage>
        <taxon>Eukaryota</taxon>
        <taxon>Viridiplantae</taxon>
        <taxon>Streptophyta</taxon>
        <taxon>Embryophyta</taxon>
        <taxon>Tracheophyta</taxon>
        <taxon>Spermatophyta</taxon>
        <taxon>Magnoliopsida</taxon>
        <taxon>eudicotyledons</taxon>
        <taxon>Gunneridae</taxon>
        <taxon>Pentapetalae</taxon>
        <taxon>asterids</taxon>
        <taxon>campanulids</taxon>
        <taxon>Asterales</taxon>
        <taxon>Asteraceae</taxon>
        <taxon>Cichorioideae</taxon>
        <taxon>Cichorieae</taxon>
        <taxon>Lactucinae</taxon>
        <taxon>Lactuca</taxon>
    </lineage>
</organism>
<feature type="region of interest" description="Disordered" evidence="1">
    <location>
        <begin position="1"/>
        <end position="40"/>
    </location>
</feature>
<dbReference type="AlphaFoldDB" id="A0AA35ZH52"/>
<dbReference type="PANTHER" id="PTHR45023:SF4">
    <property type="entry name" value="GLYCINE-RICH PROTEIN-RELATED"/>
    <property type="match status" value="1"/>
</dbReference>
<evidence type="ECO:0000256" key="1">
    <source>
        <dbReference type="SAM" id="MobiDB-lite"/>
    </source>
</evidence>
<keyword evidence="3" id="KW-1185">Reference proteome</keyword>
<evidence type="ECO:0000313" key="2">
    <source>
        <dbReference type="EMBL" id="CAI9291887.1"/>
    </source>
</evidence>
<dbReference type="Proteomes" id="UP001177003">
    <property type="component" value="Chromosome 6"/>
</dbReference>
<dbReference type="PANTHER" id="PTHR45023">
    <property type="match status" value="1"/>
</dbReference>
<feature type="compositionally biased region" description="Basic residues" evidence="1">
    <location>
        <begin position="9"/>
        <end position="28"/>
    </location>
</feature>
<sequence length="145" mass="16888">MKAPLKISFKNHFKSRKSNHKHKKKGKGRAPCQGWTGDEERPLAQSWLDVSEDRIHDDDQDSKTYKEKVWRNYCKCMKKNTRNPKSFYSKWRTTNRATMEFNGIYMNAIENLHSGATELDVMAKVRKICKAKVGKAFANESFGKL</sequence>